<reference evidence="7 8" key="1">
    <citation type="submission" date="2017-04" db="EMBL/GenBank/DDBJ databases">
        <title>Novel microbial lineages endemic to geothermal iron-oxide mats fill important gaps in the evolutionary history of Archaea.</title>
        <authorList>
            <person name="Jay Z.J."/>
            <person name="Beam J.P."/>
            <person name="Dlakic M."/>
            <person name="Rusch D.B."/>
            <person name="Kozubal M.A."/>
            <person name="Inskeep W.P."/>
        </authorList>
    </citation>
    <scope>NUCLEOTIDE SEQUENCE [LARGE SCALE GENOMIC DNA]</scope>
    <source>
        <strain evidence="7">OSP_B</strain>
    </source>
</reference>
<evidence type="ECO:0000256" key="2">
    <source>
        <dbReference type="ARBA" id="ARBA00012415"/>
    </source>
</evidence>
<name>A0A2R6B2N9_9ARCH</name>
<dbReference type="AlphaFoldDB" id="A0A2R6B2N9"/>
<feature type="domain" description="Nucleotidyl transferase" evidence="6">
    <location>
        <begin position="6"/>
        <end position="239"/>
    </location>
</feature>
<dbReference type="InterPro" id="IPR005771">
    <property type="entry name" value="GalU_uridylyltTrfase_bac/arc"/>
</dbReference>
<evidence type="ECO:0000256" key="5">
    <source>
        <dbReference type="ARBA" id="ARBA00048128"/>
    </source>
</evidence>
<dbReference type="EMBL" id="NEXA01000097">
    <property type="protein sequence ID" value="PSN92927.1"/>
    <property type="molecule type" value="Genomic_DNA"/>
</dbReference>
<dbReference type="Proteomes" id="UP000240838">
    <property type="component" value="Unassembled WGS sequence"/>
</dbReference>
<dbReference type="Gene3D" id="3.90.550.10">
    <property type="entry name" value="Spore Coat Polysaccharide Biosynthesis Protein SpsA, Chain A"/>
    <property type="match status" value="1"/>
</dbReference>
<evidence type="ECO:0000256" key="1">
    <source>
        <dbReference type="ARBA" id="ARBA00006890"/>
    </source>
</evidence>
<dbReference type="PANTHER" id="PTHR43197">
    <property type="entry name" value="UTP--GLUCOSE-1-PHOSPHATE URIDYLYLTRANSFERASE"/>
    <property type="match status" value="1"/>
</dbReference>
<dbReference type="PANTHER" id="PTHR43197:SF1">
    <property type="entry name" value="UTP--GLUCOSE-1-PHOSPHATE URIDYLYLTRANSFERASE"/>
    <property type="match status" value="1"/>
</dbReference>
<proteinExistence type="inferred from homology"/>
<dbReference type="GO" id="GO:0006011">
    <property type="term" value="P:UDP-alpha-D-glucose metabolic process"/>
    <property type="evidence" value="ECO:0007669"/>
    <property type="project" value="InterPro"/>
</dbReference>
<organism evidence="7 8">
    <name type="scientific">Candidatus Marsarchaeota G1 archaeon OSP_B</name>
    <dbReference type="NCBI Taxonomy" id="1978153"/>
    <lineage>
        <taxon>Archaea</taxon>
        <taxon>Candidatus Marsarchaeota</taxon>
        <taxon>Candidatus Marsarchaeota group 1</taxon>
    </lineage>
</organism>
<dbReference type="SUPFAM" id="SSF53448">
    <property type="entry name" value="Nucleotide-diphospho-sugar transferases"/>
    <property type="match status" value="1"/>
</dbReference>
<dbReference type="InterPro" id="IPR029044">
    <property type="entry name" value="Nucleotide-diphossugar_trans"/>
</dbReference>
<evidence type="ECO:0000259" key="6">
    <source>
        <dbReference type="Pfam" id="PF00483"/>
    </source>
</evidence>
<evidence type="ECO:0000313" key="7">
    <source>
        <dbReference type="EMBL" id="PSN92927.1"/>
    </source>
</evidence>
<comment type="caution">
    <text evidence="7">The sequence shown here is derived from an EMBL/GenBank/DDBJ whole genome shotgun (WGS) entry which is preliminary data.</text>
</comment>
<comment type="similarity">
    <text evidence="1">Belongs to the UDPGP type 2 family.</text>
</comment>
<sequence length="255" mass="28886">MARIRKAVIPAAGLGTRLYPLTRVQPKEMLPIVDRPVIHYVVKLAVDAGLDQILMIVGATKNAIIDYFDKSKLDEKFEDNELKAFPDIYFVRQKELKGLADAVRYAEGFVGNEPFVLLLGDTLYVSEGENVVSQLLRVYEEMRSTLVMVEEVEWEEVSRYGVIKGKKLRENLWKVEHMVEKPRREDAPSNLAITGAYILTPKIFRYIERISPGAGGEYQLTDALALQCKDETVLAYKFQGKGMTPAHLKDGLKHL</sequence>
<accession>A0A2R6B2N9</accession>
<dbReference type="InterPro" id="IPR005835">
    <property type="entry name" value="NTP_transferase_dom"/>
</dbReference>
<keyword evidence="3" id="KW-0808">Transferase</keyword>
<evidence type="ECO:0000313" key="8">
    <source>
        <dbReference type="Proteomes" id="UP000240838"/>
    </source>
</evidence>
<dbReference type="Pfam" id="PF00483">
    <property type="entry name" value="NTP_transferase"/>
    <property type="match status" value="1"/>
</dbReference>
<dbReference type="EC" id="2.7.7.9" evidence="2"/>
<dbReference type="GO" id="GO:0003983">
    <property type="term" value="F:UTP:glucose-1-phosphate uridylyltransferase activity"/>
    <property type="evidence" value="ECO:0007669"/>
    <property type="project" value="UniProtKB-EC"/>
</dbReference>
<evidence type="ECO:0000256" key="4">
    <source>
        <dbReference type="ARBA" id="ARBA00022695"/>
    </source>
</evidence>
<keyword evidence="4" id="KW-0548">Nucleotidyltransferase</keyword>
<evidence type="ECO:0000256" key="3">
    <source>
        <dbReference type="ARBA" id="ARBA00022679"/>
    </source>
</evidence>
<gene>
    <name evidence="7" type="ORF">B9P99_03030</name>
</gene>
<comment type="catalytic activity">
    <reaction evidence="5">
        <text>alpha-D-glucose 1-phosphate + UTP + H(+) = UDP-alpha-D-glucose + diphosphate</text>
        <dbReference type="Rhea" id="RHEA:19889"/>
        <dbReference type="ChEBI" id="CHEBI:15378"/>
        <dbReference type="ChEBI" id="CHEBI:33019"/>
        <dbReference type="ChEBI" id="CHEBI:46398"/>
        <dbReference type="ChEBI" id="CHEBI:58601"/>
        <dbReference type="ChEBI" id="CHEBI:58885"/>
        <dbReference type="EC" id="2.7.7.9"/>
    </reaction>
</comment>
<protein>
    <recommendedName>
        <fullName evidence="2">UTP--glucose-1-phosphate uridylyltransferase</fullName>
        <ecNumber evidence="2">2.7.7.9</ecNumber>
    </recommendedName>
</protein>